<organism evidence="1">
    <name type="scientific">metagenome</name>
    <dbReference type="NCBI Taxonomy" id="256318"/>
    <lineage>
        <taxon>unclassified sequences</taxon>
        <taxon>metagenomes</taxon>
    </lineage>
</organism>
<evidence type="ECO:0000313" key="1">
    <source>
        <dbReference type="EMBL" id="SUS07993.1"/>
    </source>
</evidence>
<dbReference type="AlphaFoldDB" id="A0A380TJY2"/>
<sequence>MRGALLTLGEIGSARHSEMDCIYTHRVRINKYRVDGFLSFAGDATQRGRIVLGATGCRDETCT</sequence>
<accession>A0A380TJY2</accession>
<name>A0A380TJY2_9ZZZZ</name>
<protein>
    <submittedName>
        <fullName evidence="1">Uncharacterized protein</fullName>
    </submittedName>
</protein>
<gene>
    <name evidence="1" type="ORF">DF3PB_550015</name>
</gene>
<proteinExistence type="predicted"/>
<dbReference type="EMBL" id="UIDG01000501">
    <property type="protein sequence ID" value="SUS07993.1"/>
    <property type="molecule type" value="Genomic_DNA"/>
</dbReference>
<reference evidence="1" key="1">
    <citation type="submission" date="2018-07" db="EMBL/GenBank/DDBJ databases">
        <authorList>
            <person name="Quirk P.G."/>
            <person name="Krulwich T.A."/>
        </authorList>
    </citation>
    <scope>NUCLEOTIDE SEQUENCE</scope>
</reference>